<dbReference type="EC" id="2.7.7.65" evidence="1"/>
<dbReference type="InterPro" id="IPR000160">
    <property type="entry name" value="GGDEF_dom"/>
</dbReference>
<proteinExistence type="predicted"/>
<dbReference type="SMART" id="SM00240">
    <property type="entry name" value="FHA"/>
    <property type="match status" value="1"/>
</dbReference>
<dbReference type="PROSITE" id="PS50006">
    <property type="entry name" value="FHA_DOMAIN"/>
    <property type="match status" value="1"/>
</dbReference>
<dbReference type="SUPFAM" id="SSF55073">
    <property type="entry name" value="Nucleotide cyclase"/>
    <property type="match status" value="1"/>
</dbReference>
<dbReference type="InterPro" id="IPR029787">
    <property type="entry name" value="Nucleotide_cyclase"/>
</dbReference>
<dbReference type="AlphaFoldDB" id="A0A5B9W1E8"/>
<protein>
    <recommendedName>
        <fullName evidence="1">diguanylate cyclase</fullName>
        <ecNumber evidence="1">2.7.7.65</ecNumber>
    </recommendedName>
</protein>
<dbReference type="Pfam" id="PF00498">
    <property type="entry name" value="FHA"/>
    <property type="match status" value="1"/>
</dbReference>
<dbReference type="RefSeq" id="WP_148594032.1">
    <property type="nucleotide sequence ID" value="NZ_CP042997.1"/>
</dbReference>
<name>A0A5B9W1E8_9BACT</name>
<dbReference type="CDD" id="cd01949">
    <property type="entry name" value="GGDEF"/>
    <property type="match status" value="1"/>
</dbReference>
<evidence type="ECO:0000256" key="1">
    <source>
        <dbReference type="ARBA" id="ARBA00012528"/>
    </source>
</evidence>
<reference evidence="5 6" key="1">
    <citation type="submission" date="2019-08" db="EMBL/GenBank/DDBJ databases">
        <title>Deep-cultivation of Planctomycetes and their phenomic and genomic characterization uncovers novel biology.</title>
        <authorList>
            <person name="Wiegand S."/>
            <person name="Jogler M."/>
            <person name="Boedeker C."/>
            <person name="Pinto D."/>
            <person name="Vollmers J."/>
            <person name="Rivas-Marin E."/>
            <person name="Kohn T."/>
            <person name="Peeters S.H."/>
            <person name="Heuer A."/>
            <person name="Rast P."/>
            <person name="Oberbeckmann S."/>
            <person name="Bunk B."/>
            <person name="Jeske O."/>
            <person name="Meyerdierks A."/>
            <person name="Storesund J.E."/>
            <person name="Kallscheuer N."/>
            <person name="Luecker S."/>
            <person name="Lage O.M."/>
            <person name="Pohl T."/>
            <person name="Merkel B.J."/>
            <person name="Hornburger P."/>
            <person name="Mueller R.-W."/>
            <person name="Bruemmer F."/>
            <person name="Labrenz M."/>
            <person name="Spormann A.M."/>
            <person name="Op den Camp H."/>
            <person name="Overmann J."/>
            <person name="Amann R."/>
            <person name="Jetten M.S.M."/>
            <person name="Mascher T."/>
            <person name="Medema M.H."/>
            <person name="Devos D.P."/>
            <person name="Kaster A.-K."/>
            <person name="Ovreas L."/>
            <person name="Rohde M."/>
            <person name="Galperin M.Y."/>
            <person name="Jogler C."/>
        </authorList>
    </citation>
    <scope>NUCLEOTIDE SEQUENCE [LARGE SCALE GENOMIC DNA]</scope>
    <source>
        <strain evidence="5 6">OJF2</strain>
    </source>
</reference>
<dbReference type="PANTHER" id="PTHR45138:SF9">
    <property type="entry name" value="DIGUANYLATE CYCLASE DGCM-RELATED"/>
    <property type="match status" value="1"/>
</dbReference>
<dbReference type="GO" id="GO:1902201">
    <property type="term" value="P:negative regulation of bacterial-type flagellum-dependent cell motility"/>
    <property type="evidence" value="ECO:0007669"/>
    <property type="project" value="TreeGrafter"/>
</dbReference>
<sequence>MDLRGQTQIGIAPVTCDDFPAMPAAAEPLMQYLIVVRGGIPGTMYRLAKGCSTLGRALENTCQLSEGTISRRHASIAIDGQGAAWITDLGSSNGTFVEGRRLTPHAPLRVRDGNRIQVGSTTLLKFVTLDSCEEGFQREMYERAVRDQLTGLYNRGYFLNQVGALADRNAPSGLGLAVLLADIDRFKLINDTHGHDAGDRVLRKVAAILRDSTRSEDLVARYGGEEFVLALPIGSAAHALERAERIRASLAASPLAIDGGAIPVTVSLGLAFRPAGAVVELVELIKAADRALYEAKRTGRNRVVCAKASPSRPAAKTESVDGFFPVLAG</sequence>
<dbReference type="GO" id="GO:0005886">
    <property type="term" value="C:plasma membrane"/>
    <property type="evidence" value="ECO:0007669"/>
    <property type="project" value="TreeGrafter"/>
</dbReference>
<dbReference type="Pfam" id="PF00990">
    <property type="entry name" value="GGDEF"/>
    <property type="match status" value="1"/>
</dbReference>
<dbReference type="Gene3D" id="3.30.70.270">
    <property type="match status" value="1"/>
</dbReference>
<organism evidence="5 6">
    <name type="scientific">Aquisphaera giovannonii</name>
    <dbReference type="NCBI Taxonomy" id="406548"/>
    <lineage>
        <taxon>Bacteria</taxon>
        <taxon>Pseudomonadati</taxon>
        <taxon>Planctomycetota</taxon>
        <taxon>Planctomycetia</taxon>
        <taxon>Isosphaerales</taxon>
        <taxon>Isosphaeraceae</taxon>
        <taxon>Aquisphaera</taxon>
    </lineage>
</organism>
<dbReference type="GO" id="GO:0043709">
    <property type="term" value="P:cell adhesion involved in single-species biofilm formation"/>
    <property type="evidence" value="ECO:0007669"/>
    <property type="project" value="TreeGrafter"/>
</dbReference>
<evidence type="ECO:0000313" key="5">
    <source>
        <dbReference type="EMBL" id="QEH34054.1"/>
    </source>
</evidence>
<dbReference type="KEGG" id="agv:OJF2_25870"/>
<evidence type="ECO:0000313" key="6">
    <source>
        <dbReference type="Proteomes" id="UP000324233"/>
    </source>
</evidence>
<dbReference type="InterPro" id="IPR043128">
    <property type="entry name" value="Rev_trsase/Diguanyl_cyclase"/>
</dbReference>
<feature type="domain" description="FHA" evidence="3">
    <location>
        <begin position="52"/>
        <end position="102"/>
    </location>
</feature>
<dbReference type="GO" id="GO:0052621">
    <property type="term" value="F:diguanylate cyclase activity"/>
    <property type="evidence" value="ECO:0007669"/>
    <property type="project" value="UniProtKB-EC"/>
</dbReference>
<gene>
    <name evidence="5" type="primary">pleD_3</name>
    <name evidence="5" type="ORF">OJF2_25870</name>
</gene>
<dbReference type="NCBIfam" id="TIGR00254">
    <property type="entry name" value="GGDEF"/>
    <property type="match status" value="1"/>
</dbReference>
<dbReference type="InterPro" id="IPR000253">
    <property type="entry name" value="FHA_dom"/>
</dbReference>
<dbReference type="OrthoDB" id="244535at2"/>
<dbReference type="Gene3D" id="2.60.200.20">
    <property type="match status" value="1"/>
</dbReference>
<dbReference type="InterPro" id="IPR008984">
    <property type="entry name" value="SMAD_FHA_dom_sf"/>
</dbReference>
<evidence type="ECO:0000256" key="2">
    <source>
        <dbReference type="ARBA" id="ARBA00034247"/>
    </source>
</evidence>
<evidence type="ECO:0000259" key="3">
    <source>
        <dbReference type="PROSITE" id="PS50006"/>
    </source>
</evidence>
<dbReference type="FunFam" id="3.30.70.270:FF:000001">
    <property type="entry name" value="Diguanylate cyclase domain protein"/>
    <property type="match status" value="1"/>
</dbReference>
<feature type="domain" description="GGDEF" evidence="4">
    <location>
        <begin position="174"/>
        <end position="308"/>
    </location>
</feature>
<dbReference type="InterPro" id="IPR050469">
    <property type="entry name" value="Diguanylate_Cyclase"/>
</dbReference>
<dbReference type="CDD" id="cd00060">
    <property type="entry name" value="FHA"/>
    <property type="match status" value="1"/>
</dbReference>
<dbReference type="PANTHER" id="PTHR45138">
    <property type="entry name" value="REGULATORY COMPONENTS OF SENSORY TRANSDUCTION SYSTEM"/>
    <property type="match status" value="1"/>
</dbReference>
<accession>A0A5B9W1E8</accession>
<evidence type="ECO:0000259" key="4">
    <source>
        <dbReference type="PROSITE" id="PS50887"/>
    </source>
</evidence>
<dbReference type="SMART" id="SM00267">
    <property type="entry name" value="GGDEF"/>
    <property type="match status" value="1"/>
</dbReference>
<dbReference type="PROSITE" id="PS50887">
    <property type="entry name" value="GGDEF"/>
    <property type="match status" value="1"/>
</dbReference>
<comment type="catalytic activity">
    <reaction evidence="2">
        <text>2 GTP = 3',3'-c-di-GMP + 2 diphosphate</text>
        <dbReference type="Rhea" id="RHEA:24898"/>
        <dbReference type="ChEBI" id="CHEBI:33019"/>
        <dbReference type="ChEBI" id="CHEBI:37565"/>
        <dbReference type="ChEBI" id="CHEBI:58805"/>
        <dbReference type="EC" id="2.7.7.65"/>
    </reaction>
</comment>
<dbReference type="Proteomes" id="UP000324233">
    <property type="component" value="Chromosome"/>
</dbReference>
<dbReference type="SUPFAM" id="SSF49879">
    <property type="entry name" value="SMAD/FHA domain"/>
    <property type="match status" value="1"/>
</dbReference>
<dbReference type="EMBL" id="CP042997">
    <property type="protein sequence ID" value="QEH34054.1"/>
    <property type="molecule type" value="Genomic_DNA"/>
</dbReference>
<keyword evidence="6" id="KW-1185">Reference proteome</keyword>